<dbReference type="PANTHER" id="PTHR39550:SF1">
    <property type="entry name" value="SLL0658 PROTEIN"/>
    <property type="match status" value="1"/>
</dbReference>
<proteinExistence type="predicted"/>
<keyword evidence="2" id="KW-1185">Reference proteome</keyword>
<dbReference type="InterPro" id="IPR029060">
    <property type="entry name" value="PIN-like_dom_sf"/>
</dbReference>
<dbReference type="RefSeq" id="WP_373393092.1">
    <property type="nucleotide sequence ID" value="NZ_JBCFQJ010000022.1"/>
</dbReference>
<dbReference type="Pfam" id="PF11848">
    <property type="entry name" value="DUF3368"/>
    <property type="match status" value="1"/>
</dbReference>
<dbReference type="PANTHER" id="PTHR39550">
    <property type="entry name" value="SLL0658 PROTEIN"/>
    <property type="match status" value="1"/>
</dbReference>
<dbReference type="EMBL" id="JBCFQK010000030">
    <property type="protein sequence ID" value="MFA9195728.1"/>
    <property type="molecule type" value="Genomic_DNA"/>
</dbReference>
<evidence type="ECO:0008006" key="3">
    <source>
        <dbReference type="Google" id="ProtNLM"/>
    </source>
</evidence>
<evidence type="ECO:0000313" key="2">
    <source>
        <dbReference type="Proteomes" id="UP001574170"/>
    </source>
</evidence>
<reference evidence="1 2" key="1">
    <citation type="submission" date="2024-04" db="EMBL/GenBank/DDBJ databases">
        <title>New Clade of Flavobacterium.</title>
        <authorList>
            <person name="Matos L."/>
            <person name="Proenca D.N."/>
            <person name="Fransisco R.M."/>
            <person name="Chung A.P."/>
            <person name="Maccario L."/>
            <person name="Sorensen S.J."/>
            <person name="Morais P.V."/>
        </authorList>
    </citation>
    <scope>NUCLEOTIDE SEQUENCE [LARGE SCALE GENOMIC DNA]</scope>
    <source>
        <strain evidence="1 2">FBOR7N2.3</strain>
    </source>
</reference>
<dbReference type="InterPro" id="IPR021799">
    <property type="entry name" value="PIN-like_prokaryotic"/>
</dbReference>
<dbReference type="Gene3D" id="3.40.50.1010">
    <property type="entry name" value="5'-nuclease"/>
    <property type="match status" value="1"/>
</dbReference>
<name>A0ABV4TNU0_9FLAO</name>
<organism evidence="1 2">
    <name type="scientific">Flavobacterium magnesitis</name>
    <dbReference type="NCBI Taxonomy" id="3138077"/>
    <lineage>
        <taxon>Bacteria</taxon>
        <taxon>Pseudomonadati</taxon>
        <taxon>Bacteroidota</taxon>
        <taxon>Flavobacteriia</taxon>
        <taxon>Flavobacteriales</taxon>
        <taxon>Flavobacteriaceae</taxon>
        <taxon>Flavobacterium</taxon>
    </lineage>
</organism>
<sequence length="166" mass="19195">MKLIITDVSVLFDLYQLEILPEFFALKAEISTTSFVYNEIVIANQVVEFEVYKRSQKLNVIMLTDEEQDAVNQFATKRNLKSLPDKTMLWKSIQLNCALLTCDRKLKLEAKEHGVEVHGSIWVIEKLVEENILDKSKAIALLEQLKTVNDRLPMEEIDKVIKKLKT</sequence>
<protein>
    <recommendedName>
        <fullName evidence="3">PIN domain-containing protein</fullName>
    </recommendedName>
</protein>
<dbReference type="Proteomes" id="UP001574170">
    <property type="component" value="Unassembled WGS sequence"/>
</dbReference>
<gene>
    <name evidence="1" type="ORF">AAGV33_15055</name>
</gene>
<accession>A0ABV4TNU0</accession>
<comment type="caution">
    <text evidence="1">The sequence shown here is derived from an EMBL/GenBank/DDBJ whole genome shotgun (WGS) entry which is preliminary data.</text>
</comment>
<evidence type="ECO:0000313" key="1">
    <source>
        <dbReference type="EMBL" id="MFA9195728.1"/>
    </source>
</evidence>
<dbReference type="SUPFAM" id="SSF88723">
    <property type="entry name" value="PIN domain-like"/>
    <property type="match status" value="1"/>
</dbReference>